<gene>
    <name evidence="2" type="primary">LOC101850851</name>
</gene>
<organism evidence="1 2">
    <name type="scientific">Aplysia californica</name>
    <name type="common">California sea hare</name>
    <dbReference type="NCBI Taxonomy" id="6500"/>
    <lineage>
        <taxon>Eukaryota</taxon>
        <taxon>Metazoa</taxon>
        <taxon>Spiralia</taxon>
        <taxon>Lophotrochozoa</taxon>
        <taxon>Mollusca</taxon>
        <taxon>Gastropoda</taxon>
        <taxon>Heterobranchia</taxon>
        <taxon>Euthyneura</taxon>
        <taxon>Tectipleura</taxon>
        <taxon>Aplysiida</taxon>
        <taxon>Aplysioidea</taxon>
        <taxon>Aplysiidae</taxon>
        <taxon>Aplysia</taxon>
    </lineage>
</organism>
<evidence type="ECO:0000313" key="1">
    <source>
        <dbReference type="Proteomes" id="UP000694888"/>
    </source>
</evidence>
<dbReference type="Proteomes" id="UP000694888">
    <property type="component" value="Unplaced"/>
</dbReference>
<protein>
    <submittedName>
        <fullName evidence="2">Uncharacterized protein LOC101850851 isoform X3</fullName>
    </submittedName>
</protein>
<dbReference type="RefSeq" id="XP_005110084.1">
    <property type="nucleotide sequence ID" value="XM_005110027.3"/>
</dbReference>
<accession>A0ABM0K6T0</accession>
<proteinExistence type="predicted"/>
<reference evidence="2" key="1">
    <citation type="submission" date="2025-08" db="UniProtKB">
        <authorList>
            <consortium name="RefSeq"/>
        </authorList>
    </citation>
    <scope>IDENTIFICATION</scope>
</reference>
<evidence type="ECO:0000313" key="2">
    <source>
        <dbReference type="RefSeq" id="XP_005110084.1"/>
    </source>
</evidence>
<name>A0ABM0K6T0_APLCA</name>
<dbReference type="GeneID" id="101850851"/>
<keyword evidence="1" id="KW-1185">Reference proteome</keyword>
<sequence length="125" mass="14331">MAMNIHQEARRKQVFMDRVCEARRRMAFSQDDAPQASGSCGGQRDSEKVMCTDQGQFYQTSPSMHGGMSKQLHPNCVVFEKLIHDRNFLYRSAVERGLEPPPHVDPIYKLMYPGATLAFPQQKRK</sequence>